<dbReference type="InterPro" id="IPR053781">
    <property type="entry name" value="F-box_AtFBL13-like"/>
</dbReference>
<dbReference type="InterPro" id="IPR001810">
    <property type="entry name" value="F-box_dom"/>
</dbReference>
<dbReference type="SUPFAM" id="SSF81383">
    <property type="entry name" value="F-box domain"/>
    <property type="match status" value="2"/>
</dbReference>
<dbReference type="InterPro" id="IPR053197">
    <property type="entry name" value="F-box_SCFL_complex_component"/>
</dbReference>
<sequence>MNSENQTMMERTKICSAEMGDRISLLPDELLHLILSYLNTKLAVQTCILSKRWRYLWIGISTLYLEGSSFSDDSSFMKFLNHVLLHRDHSKTICCFLIDISFPHHLDLLKLSVDYRDYFAEGIEYKYFINMFGTIGSAKVVSISYAAIGALFNVPDVVKGKQSPLRGIEELKIIVQNRNTEVEQDTVKLMSNMVGPWKQKDNSLGKESIILKSGLTSCKYNAEMGDRISRLPDKLLHLILSCLNTKLAVQTCVLSERWRYLWTGISTLHFDESSFPEYYSSSDDSSSPEDSSSSDDSSFMKFLNHVLLHRDHSKTIRKFKITYSFDKDSIEKLVLDFLVTHGHGIQDFYLSATAGDSVISRPFLDHFLNWDSLKTLTLYCIVIPPEDDLNFVSITTLHLINCRIFNVYRSKNSSEIIAPQLKEFKMLDFYFEDHGFDLKLILSFPKLLSFCFDGDRTSLIPISFPHNLVLLKLSVHYRDVFKRNVDYKNFINMFGAVSSAKVVTVSYRTMLVLSKIPDVDKRKHSPLCGIEELKIIVPRRSSTMAENFSFNLPASGLSYLLSRCCGCISKVLLFRINGFDNYKLKEMEGRFEAAILYFNGSSAQFDILVS</sequence>
<dbReference type="InterPro" id="IPR036047">
    <property type="entry name" value="F-box-like_dom_sf"/>
</dbReference>
<dbReference type="Pfam" id="PF00646">
    <property type="entry name" value="F-box"/>
    <property type="match status" value="2"/>
</dbReference>
<dbReference type="CDD" id="cd22160">
    <property type="entry name" value="F-box_AtFBL13-like"/>
    <property type="match status" value="2"/>
</dbReference>
<name>A0A835CHS1_9FABA</name>
<feature type="domain" description="F-box" evidence="1">
    <location>
        <begin position="26"/>
        <end position="66"/>
    </location>
</feature>
<comment type="caution">
    <text evidence="2">The sequence shown here is derived from an EMBL/GenBank/DDBJ whole genome shotgun (WGS) entry which is preliminary data.</text>
</comment>
<gene>
    <name evidence="2" type="ORF">G2W53_005072</name>
</gene>
<proteinExistence type="predicted"/>
<dbReference type="EMBL" id="JAAIUW010000002">
    <property type="protein sequence ID" value="KAF7842774.1"/>
    <property type="molecule type" value="Genomic_DNA"/>
</dbReference>
<keyword evidence="3" id="KW-1185">Reference proteome</keyword>
<dbReference type="AlphaFoldDB" id="A0A835CHS1"/>
<evidence type="ECO:0000313" key="2">
    <source>
        <dbReference type="EMBL" id="KAF7842774.1"/>
    </source>
</evidence>
<dbReference type="OrthoDB" id="1848700at2759"/>
<accession>A0A835CHS1</accession>
<protein>
    <submittedName>
        <fullName evidence="2">F-box/LRR-repeat protein 25-like</fullName>
    </submittedName>
</protein>
<dbReference type="Proteomes" id="UP000634136">
    <property type="component" value="Unassembled WGS sequence"/>
</dbReference>
<evidence type="ECO:0000259" key="1">
    <source>
        <dbReference type="SMART" id="SM00256"/>
    </source>
</evidence>
<evidence type="ECO:0000313" key="3">
    <source>
        <dbReference type="Proteomes" id="UP000634136"/>
    </source>
</evidence>
<dbReference type="PANTHER" id="PTHR34223:SF51">
    <property type="entry name" value="OS06G0556300 PROTEIN"/>
    <property type="match status" value="1"/>
</dbReference>
<feature type="domain" description="F-box" evidence="1">
    <location>
        <begin position="231"/>
        <end position="272"/>
    </location>
</feature>
<dbReference type="Gene3D" id="1.20.1280.50">
    <property type="match status" value="1"/>
</dbReference>
<organism evidence="2 3">
    <name type="scientific">Senna tora</name>
    <dbReference type="NCBI Taxonomy" id="362788"/>
    <lineage>
        <taxon>Eukaryota</taxon>
        <taxon>Viridiplantae</taxon>
        <taxon>Streptophyta</taxon>
        <taxon>Embryophyta</taxon>
        <taxon>Tracheophyta</taxon>
        <taxon>Spermatophyta</taxon>
        <taxon>Magnoliopsida</taxon>
        <taxon>eudicotyledons</taxon>
        <taxon>Gunneridae</taxon>
        <taxon>Pentapetalae</taxon>
        <taxon>rosids</taxon>
        <taxon>fabids</taxon>
        <taxon>Fabales</taxon>
        <taxon>Fabaceae</taxon>
        <taxon>Caesalpinioideae</taxon>
        <taxon>Cassia clade</taxon>
        <taxon>Senna</taxon>
    </lineage>
</organism>
<dbReference type="PANTHER" id="PTHR34223">
    <property type="entry name" value="OS11G0201299 PROTEIN"/>
    <property type="match status" value="1"/>
</dbReference>
<reference evidence="2" key="1">
    <citation type="submission" date="2020-09" db="EMBL/GenBank/DDBJ databases">
        <title>Genome-Enabled Discovery of Anthraquinone Biosynthesis in Senna tora.</title>
        <authorList>
            <person name="Kang S.-H."/>
            <person name="Pandey R.P."/>
            <person name="Lee C.-M."/>
            <person name="Sim J.-S."/>
            <person name="Jeong J.-T."/>
            <person name="Choi B.-S."/>
            <person name="Jung M."/>
            <person name="Ginzburg D."/>
            <person name="Zhao K."/>
            <person name="Won S.Y."/>
            <person name="Oh T.-J."/>
            <person name="Yu Y."/>
            <person name="Kim N.-H."/>
            <person name="Lee O.R."/>
            <person name="Lee T.-H."/>
            <person name="Bashyal P."/>
            <person name="Kim T.-S."/>
            <person name="Lee W.-H."/>
            <person name="Kawkins C."/>
            <person name="Kim C.-K."/>
            <person name="Kim J.S."/>
            <person name="Ahn B.O."/>
            <person name="Rhee S.Y."/>
            <person name="Sohng J.K."/>
        </authorList>
    </citation>
    <scope>NUCLEOTIDE SEQUENCE</scope>
    <source>
        <tissue evidence="2">Leaf</tissue>
    </source>
</reference>
<dbReference type="SMART" id="SM00256">
    <property type="entry name" value="FBOX"/>
    <property type="match status" value="2"/>
</dbReference>